<evidence type="ECO:0000313" key="6">
    <source>
        <dbReference type="Proteomes" id="UP000058446"/>
    </source>
</evidence>
<dbReference type="EMBL" id="CP006841">
    <property type="protein sequence ID" value="ALA66479.1"/>
    <property type="molecule type" value="Genomic_DNA"/>
</dbReference>
<dbReference type="AlphaFoldDB" id="A0A0K2GXG1"/>
<dbReference type="InterPro" id="IPR015424">
    <property type="entry name" value="PyrdxlP-dep_Trfase"/>
</dbReference>
<reference evidence="5 6" key="1">
    <citation type="submission" date="2013-10" db="EMBL/GenBank/DDBJ databases">
        <title>Complete genome sequence of Corynebacterium lactis DSM 45799(T), isolated from raw cow milk.</title>
        <authorList>
            <person name="Ruckert C."/>
            <person name="Albersmeier A."/>
            <person name="Lipski A."/>
            <person name="Kalinowski J."/>
        </authorList>
    </citation>
    <scope>NUCLEOTIDE SEQUENCE [LARGE SCALE GENOMIC DNA]</scope>
    <source>
        <strain evidence="5 6">RW2-5</strain>
    </source>
</reference>
<keyword evidence="1 5" id="KW-0032">Aminotransferase</keyword>
<dbReference type="CDD" id="cd00609">
    <property type="entry name" value="AAT_like"/>
    <property type="match status" value="1"/>
</dbReference>
<dbReference type="Gene3D" id="3.90.1150.10">
    <property type="entry name" value="Aspartate Aminotransferase, domain 1"/>
    <property type="match status" value="1"/>
</dbReference>
<dbReference type="GO" id="GO:0030170">
    <property type="term" value="F:pyridoxal phosphate binding"/>
    <property type="evidence" value="ECO:0007669"/>
    <property type="project" value="InterPro"/>
</dbReference>
<proteinExistence type="predicted"/>
<dbReference type="SUPFAM" id="SSF53383">
    <property type="entry name" value="PLP-dependent transferases"/>
    <property type="match status" value="1"/>
</dbReference>
<dbReference type="InterPro" id="IPR015422">
    <property type="entry name" value="PyrdxlP-dep_Trfase_small"/>
</dbReference>
<accession>A0A0K2GXG1</accession>
<keyword evidence="6" id="KW-1185">Reference proteome</keyword>
<evidence type="ECO:0000256" key="1">
    <source>
        <dbReference type="ARBA" id="ARBA00022576"/>
    </source>
</evidence>
<dbReference type="PATRIC" id="fig|1408189.4.peg.122"/>
<dbReference type="InterPro" id="IPR050106">
    <property type="entry name" value="HistidinolP_aminotransfase"/>
</dbReference>
<dbReference type="InterPro" id="IPR024892">
    <property type="entry name" value="ArAT"/>
</dbReference>
<organism evidence="5 6">
    <name type="scientific">Corynebacterium lactis RW2-5</name>
    <dbReference type="NCBI Taxonomy" id="1408189"/>
    <lineage>
        <taxon>Bacteria</taxon>
        <taxon>Bacillati</taxon>
        <taxon>Actinomycetota</taxon>
        <taxon>Actinomycetes</taxon>
        <taxon>Mycobacteriales</taxon>
        <taxon>Corynebacteriaceae</taxon>
        <taxon>Corynebacterium</taxon>
    </lineage>
</organism>
<feature type="domain" description="Aminotransferase class I/classII large" evidence="4">
    <location>
        <begin position="32"/>
        <end position="376"/>
    </location>
</feature>
<dbReference type="KEGG" id="clw:CLAC_00600"/>
<evidence type="ECO:0000256" key="3">
    <source>
        <dbReference type="ARBA" id="ARBA00022898"/>
    </source>
</evidence>
<evidence type="ECO:0000313" key="5">
    <source>
        <dbReference type="EMBL" id="ALA66479.1"/>
    </source>
</evidence>
<dbReference type="Pfam" id="PF00155">
    <property type="entry name" value="Aminotran_1_2"/>
    <property type="match status" value="1"/>
</dbReference>
<dbReference type="GO" id="GO:0008483">
    <property type="term" value="F:transaminase activity"/>
    <property type="evidence" value="ECO:0007669"/>
    <property type="project" value="UniProtKB-KW"/>
</dbReference>
<sequence length="380" mass="40332">MSNDQNPAQPHIRPDLGHIPAYVPGKAAAGALKIASNEMSQPPLPSVSKAIADVLAAAPSSPNRYPDMGAVALRTRIGQSLGLPMEQVAVGCGSSALCLQLVQATCEADDEVVFPWRSFEAYPILSRIAGAIPMPVALNAEGRNDLRGLAAAVSERTRLIFVCNPNNPTGTTITREAFEEFMAAVPPQVVVALDEAYIELIDEDTRATTPLADVLVHMYPNLVGLRTFSKVYGLAGLRVGYMFGAQRLVEAVNKVAIPFSVNSVAQAAAIASLDAQEELAVRIKEVRDQRVRVTTAINTATGRDTVLPGSQANFVWIDESRVADLSPLLADATVATTSDLGAYLAQRDILIRCFAGEGGRITITTDAEATQLLQALGLDS</sequence>
<keyword evidence="3" id="KW-0663">Pyridoxal phosphate</keyword>
<keyword evidence="2 5" id="KW-0808">Transferase</keyword>
<dbReference type="PANTHER" id="PTHR43643:SF3">
    <property type="entry name" value="HISTIDINOL-PHOSPHATE AMINOTRANSFERASE"/>
    <property type="match status" value="1"/>
</dbReference>
<name>A0A0K2GXG1_9CORY</name>
<dbReference type="STRING" id="1408189.CLAC_00600"/>
<dbReference type="NCBIfam" id="NF002878">
    <property type="entry name" value="PRK03321.1"/>
    <property type="match status" value="1"/>
</dbReference>
<evidence type="ECO:0000256" key="2">
    <source>
        <dbReference type="ARBA" id="ARBA00022679"/>
    </source>
</evidence>
<dbReference type="InterPro" id="IPR015421">
    <property type="entry name" value="PyrdxlP-dep_Trfase_major"/>
</dbReference>
<gene>
    <name evidence="5" type="ORF">CLAC_00600</name>
</gene>
<dbReference type="OrthoDB" id="9809616at2"/>
<dbReference type="RefSeq" id="WP_053411265.1">
    <property type="nucleotide sequence ID" value="NZ_CP006841.1"/>
</dbReference>
<dbReference type="Gene3D" id="3.40.640.10">
    <property type="entry name" value="Type I PLP-dependent aspartate aminotransferase-like (Major domain)"/>
    <property type="match status" value="1"/>
</dbReference>
<dbReference type="Proteomes" id="UP000058446">
    <property type="component" value="Chromosome"/>
</dbReference>
<protein>
    <submittedName>
        <fullName evidence="5">Aminotransferase</fullName>
    </submittedName>
</protein>
<dbReference type="PANTHER" id="PTHR43643">
    <property type="entry name" value="HISTIDINOL-PHOSPHATE AMINOTRANSFERASE 2"/>
    <property type="match status" value="1"/>
</dbReference>
<evidence type="ECO:0000259" key="4">
    <source>
        <dbReference type="Pfam" id="PF00155"/>
    </source>
</evidence>
<dbReference type="InterPro" id="IPR004839">
    <property type="entry name" value="Aminotransferase_I/II_large"/>
</dbReference>